<dbReference type="GeneID" id="87810796"/>
<evidence type="ECO:0000256" key="1">
    <source>
        <dbReference type="SAM" id="MobiDB-lite"/>
    </source>
</evidence>
<protein>
    <submittedName>
        <fullName evidence="2">Uncharacterized protein</fullName>
    </submittedName>
</protein>
<dbReference type="RefSeq" id="XP_062630128.1">
    <property type="nucleotide sequence ID" value="XM_062774144.1"/>
</dbReference>
<feature type="region of interest" description="Disordered" evidence="1">
    <location>
        <begin position="141"/>
        <end position="174"/>
    </location>
</feature>
<evidence type="ECO:0000313" key="3">
    <source>
        <dbReference type="Proteomes" id="UP000827549"/>
    </source>
</evidence>
<proteinExistence type="predicted"/>
<name>A0AAF1BKL2_9TREE</name>
<dbReference type="Proteomes" id="UP000827549">
    <property type="component" value="Chromosome 5"/>
</dbReference>
<organism evidence="2 3">
    <name type="scientific">Vanrija pseudolonga</name>
    <dbReference type="NCBI Taxonomy" id="143232"/>
    <lineage>
        <taxon>Eukaryota</taxon>
        <taxon>Fungi</taxon>
        <taxon>Dikarya</taxon>
        <taxon>Basidiomycota</taxon>
        <taxon>Agaricomycotina</taxon>
        <taxon>Tremellomycetes</taxon>
        <taxon>Trichosporonales</taxon>
        <taxon>Trichosporonaceae</taxon>
        <taxon>Vanrija</taxon>
    </lineage>
</organism>
<reference evidence="2" key="1">
    <citation type="submission" date="2023-10" db="EMBL/GenBank/DDBJ databases">
        <authorList>
            <person name="Noh H."/>
        </authorList>
    </citation>
    <scope>NUCLEOTIDE SEQUENCE</scope>
    <source>
        <strain evidence="2">DUCC4014</strain>
    </source>
</reference>
<keyword evidence="3" id="KW-1185">Reference proteome</keyword>
<sequence length="242" mass="26516">MFDAGAIYPPHAPMSSFGWLKDSTKVYGIVTHQDVDAAFSSDQSVDPDYRVRVIHTYLDTKFQRYGNKLYLGPKLELLEIKYPHFADTFHAARHAWRLAPSSILAPEPVHTIEAVELRDDTSLESLDYELEHVESNPFPLDLLEDGLTQPLSPATSNASSTASSPTGSSPSRSGGFLRHLAYDLPVAQAHHDAVPHLRAPDPMTSAIVTGLPLAGAGGRRRSSLMTRLSALRAKHDEHEGQA</sequence>
<dbReference type="EMBL" id="CP086718">
    <property type="protein sequence ID" value="WOO84102.1"/>
    <property type="molecule type" value="Genomic_DNA"/>
</dbReference>
<feature type="compositionally biased region" description="Low complexity" evidence="1">
    <location>
        <begin position="152"/>
        <end position="174"/>
    </location>
</feature>
<dbReference type="AlphaFoldDB" id="A0AAF1BKL2"/>
<evidence type="ECO:0000313" key="2">
    <source>
        <dbReference type="EMBL" id="WOO84102.1"/>
    </source>
</evidence>
<gene>
    <name evidence="2" type="ORF">LOC62_05G007624</name>
</gene>
<accession>A0AAF1BKL2</accession>